<dbReference type="InterPro" id="IPR011712">
    <property type="entry name" value="Sig_transdc_His_kin_sub3_dim/P"/>
</dbReference>
<dbReference type="SUPFAM" id="SSF158472">
    <property type="entry name" value="HAMP domain-like"/>
    <property type="match status" value="1"/>
</dbReference>
<dbReference type="InterPro" id="IPR050482">
    <property type="entry name" value="Sensor_HK_TwoCompSys"/>
</dbReference>
<feature type="domain" description="Histidine kinase" evidence="10">
    <location>
        <begin position="232"/>
        <end position="419"/>
    </location>
</feature>
<dbReference type="PANTHER" id="PTHR24421">
    <property type="entry name" value="NITRATE/NITRITE SENSOR PROTEIN NARX-RELATED"/>
    <property type="match status" value="1"/>
</dbReference>
<dbReference type="CDD" id="cd16917">
    <property type="entry name" value="HATPase_UhpB-NarQ-NarX-like"/>
    <property type="match status" value="1"/>
</dbReference>
<evidence type="ECO:0000256" key="8">
    <source>
        <dbReference type="SAM" id="Coils"/>
    </source>
</evidence>
<dbReference type="Pfam" id="PF00672">
    <property type="entry name" value="HAMP"/>
    <property type="match status" value="1"/>
</dbReference>
<dbReference type="RefSeq" id="WP_343803174.1">
    <property type="nucleotide sequence ID" value="NZ_BAAAET010000001.1"/>
</dbReference>
<feature type="transmembrane region" description="Helical" evidence="9">
    <location>
        <begin position="7"/>
        <end position="27"/>
    </location>
</feature>
<organism evidence="12 13">
    <name type="scientific">Marinobacterium maritimum</name>
    <dbReference type="NCBI Taxonomy" id="500162"/>
    <lineage>
        <taxon>Bacteria</taxon>
        <taxon>Pseudomonadati</taxon>
        <taxon>Pseudomonadota</taxon>
        <taxon>Gammaproteobacteria</taxon>
        <taxon>Oceanospirillales</taxon>
        <taxon>Oceanospirillaceae</taxon>
        <taxon>Marinobacterium</taxon>
    </lineage>
</organism>
<comment type="caution">
    <text evidence="12">The sequence shown here is derived from an EMBL/GenBank/DDBJ whole genome shotgun (WGS) entry which is preliminary data.</text>
</comment>
<feature type="domain" description="HAMP" evidence="11">
    <location>
        <begin position="157"/>
        <end position="209"/>
    </location>
</feature>
<evidence type="ECO:0000313" key="12">
    <source>
        <dbReference type="EMBL" id="GAA0686210.1"/>
    </source>
</evidence>
<evidence type="ECO:0000256" key="5">
    <source>
        <dbReference type="ARBA" id="ARBA00022679"/>
    </source>
</evidence>
<gene>
    <name evidence="12" type="ORF">GCM10009104_10020</name>
</gene>
<evidence type="ECO:0000259" key="11">
    <source>
        <dbReference type="PROSITE" id="PS50885"/>
    </source>
</evidence>
<comment type="catalytic activity">
    <reaction evidence="1">
        <text>ATP + protein L-histidine = ADP + protein N-phospho-L-histidine.</text>
        <dbReference type="EC" id="2.7.13.3"/>
    </reaction>
</comment>
<evidence type="ECO:0000256" key="7">
    <source>
        <dbReference type="ARBA" id="ARBA00023012"/>
    </source>
</evidence>
<evidence type="ECO:0000256" key="3">
    <source>
        <dbReference type="ARBA" id="ARBA00012438"/>
    </source>
</evidence>
<dbReference type="InterPro" id="IPR036890">
    <property type="entry name" value="HATPase_C_sf"/>
</dbReference>
<dbReference type="CDD" id="cd06225">
    <property type="entry name" value="HAMP"/>
    <property type="match status" value="1"/>
</dbReference>
<accession>A0ABN1I3W7</accession>
<feature type="coiled-coil region" evidence="8">
    <location>
        <begin position="197"/>
        <end position="231"/>
    </location>
</feature>
<keyword evidence="13" id="KW-1185">Reference proteome</keyword>
<dbReference type="SMART" id="SM00304">
    <property type="entry name" value="HAMP"/>
    <property type="match status" value="1"/>
</dbReference>
<keyword evidence="4" id="KW-0597">Phosphoprotein</keyword>
<dbReference type="Gene3D" id="3.30.565.10">
    <property type="entry name" value="Histidine kinase-like ATPase, C-terminal domain"/>
    <property type="match status" value="1"/>
</dbReference>
<evidence type="ECO:0000256" key="2">
    <source>
        <dbReference type="ARBA" id="ARBA00004370"/>
    </source>
</evidence>
<feature type="transmembrane region" description="Helical" evidence="9">
    <location>
        <begin position="134"/>
        <end position="156"/>
    </location>
</feature>
<keyword evidence="5" id="KW-0808">Transferase</keyword>
<reference evidence="12 13" key="1">
    <citation type="journal article" date="2019" name="Int. J. Syst. Evol. Microbiol.">
        <title>The Global Catalogue of Microorganisms (GCM) 10K type strain sequencing project: providing services to taxonomists for standard genome sequencing and annotation.</title>
        <authorList>
            <consortium name="The Broad Institute Genomics Platform"/>
            <consortium name="The Broad Institute Genome Sequencing Center for Infectious Disease"/>
            <person name="Wu L."/>
            <person name="Ma J."/>
        </authorList>
    </citation>
    <scope>NUCLEOTIDE SEQUENCE [LARGE SCALE GENOMIC DNA]</scope>
    <source>
        <strain evidence="12 13">JCM 15134</strain>
    </source>
</reference>
<dbReference type="EMBL" id="BAAAET010000001">
    <property type="protein sequence ID" value="GAA0686210.1"/>
    <property type="molecule type" value="Genomic_DNA"/>
</dbReference>
<keyword evidence="9" id="KW-1133">Transmembrane helix</keyword>
<dbReference type="Proteomes" id="UP001499915">
    <property type="component" value="Unassembled WGS sequence"/>
</dbReference>
<evidence type="ECO:0000256" key="1">
    <source>
        <dbReference type="ARBA" id="ARBA00000085"/>
    </source>
</evidence>
<keyword evidence="6" id="KW-0418">Kinase</keyword>
<sequence>MRAVVRLNVLVAAAFLLALMLSLFGLMRQAKTDIQRELEAGMAVAGQLIEDVQHNPARLPSLLSVDLRHLKLYRLSAGMSPPPLRIEGVPGWFARWIWPVSSPQIERRMFLPDGHTLVLIADPEDELEEVWESALQVFALFIGGALLSIGAITWGLSQGMRPFGQVLAALDQIQRGHFTARLQAYSVPEANRLASHFNRMAQALEQEQADNRRLTRELMALQEKERAYLARELHDDLGQYLTGISAQAYLIGQTANQPELVAKTAPRIVTDCEAMQKGFRRLIRSLHPLILEPLGLEESLRSLVEQWQQSSGTHCQLSIKSLPLLSDETSTHLYRLLQEALNNVARHAQATRVVISIETRGQRLYVNVIDDGQGIPVGVRPGVGIRSMHERARYMDATLTLSSEQGNGLKLMLDLPIVTGVEA</sequence>
<evidence type="ECO:0000259" key="10">
    <source>
        <dbReference type="PROSITE" id="PS50109"/>
    </source>
</evidence>
<keyword evidence="7" id="KW-0902">Two-component regulatory system</keyword>
<evidence type="ECO:0000256" key="6">
    <source>
        <dbReference type="ARBA" id="ARBA00022777"/>
    </source>
</evidence>
<dbReference type="Pfam" id="PF02518">
    <property type="entry name" value="HATPase_c"/>
    <property type="match status" value="1"/>
</dbReference>
<dbReference type="InterPro" id="IPR005467">
    <property type="entry name" value="His_kinase_dom"/>
</dbReference>
<name>A0ABN1I3W7_9GAMM</name>
<dbReference type="SUPFAM" id="SSF55874">
    <property type="entry name" value="ATPase domain of HSP90 chaperone/DNA topoisomerase II/histidine kinase"/>
    <property type="match status" value="1"/>
</dbReference>
<keyword evidence="9" id="KW-0472">Membrane</keyword>
<dbReference type="PANTHER" id="PTHR24421:SF58">
    <property type="entry name" value="SIGNAL TRANSDUCTION HISTIDINE-PROTEIN KINASE_PHOSPHATASE UHPB"/>
    <property type="match status" value="1"/>
</dbReference>
<dbReference type="Gene3D" id="1.20.5.1930">
    <property type="match status" value="1"/>
</dbReference>
<dbReference type="Gene3D" id="6.10.340.10">
    <property type="match status" value="1"/>
</dbReference>
<dbReference type="InterPro" id="IPR003660">
    <property type="entry name" value="HAMP_dom"/>
</dbReference>
<proteinExistence type="predicted"/>
<comment type="subcellular location">
    <subcellularLocation>
        <location evidence="2">Membrane</location>
    </subcellularLocation>
</comment>
<evidence type="ECO:0000256" key="9">
    <source>
        <dbReference type="SAM" id="Phobius"/>
    </source>
</evidence>
<dbReference type="EC" id="2.7.13.3" evidence="3"/>
<keyword evidence="9" id="KW-0812">Transmembrane</keyword>
<protein>
    <recommendedName>
        <fullName evidence="3">histidine kinase</fullName>
        <ecNumber evidence="3">2.7.13.3</ecNumber>
    </recommendedName>
</protein>
<dbReference type="Pfam" id="PF07730">
    <property type="entry name" value="HisKA_3"/>
    <property type="match status" value="1"/>
</dbReference>
<dbReference type="PROSITE" id="PS50885">
    <property type="entry name" value="HAMP"/>
    <property type="match status" value="1"/>
</dbReference>
<keyword evidence="8" id="KW-0175">Coiled coil</keyword>
<evidence type="ECO:0000313" key="13">
    <source>
        <dbReference type="Proteomes" id="UP001499915"/>
    </source>
</evidence>
<dbReference type="InterPro" id="IPR003594">
    <property type="entry name" value="HATPase_dom"/>
</dbReference>
<evidence type="ECO:0000256" key="4">
    <source>
        <dbReference type="ARBA" id="ARBA00022553"/>
    </source>
</evidence>
<dbReference type="PROSITE" id="PS50109">
    <property type="entry name" value="HIS_KIN"/>
    <property type="match status" value="1"/>
</dbReference>
<dbReference type="SMART" id="SM00387">
    <property type="entry name" value="HATPase_c"/>
    <property type="match status" value="1"/>
</dbReference>